<dbReference type="EMBL" id="CAJOBJ010284664">
    <property type="protein sequence ID" value="CAF5147651.1"/>
    <property type="molecule type" value="Genomic_DNA"/>
</dbReference>
<protein>
    <submittedName>
        <fullName evidence="1">Uncharacterized protein</fullName>
    </submittedName>
</protein>
<dbReference type="EMBL" id="CAJOBG010025522">
    <property type="protein sequence ID" value="CAF4339925.1"/>
    <property type="molecule type" value="Genomic_DNA"/>
</dbReference>
<reference evidence="1" key="1">
    <citation type="submission" date="2021-02" db="EMBL/GenBank/DDBJ databases">
        <authorList>
            <person name="Nowell W R."/>
        </authorList>
    </citation>
    <scope>NUCLEOTIDE SEQUENCE</scope>
</reference>
<dbReference type="EMBL" id="CAJOBJ010066068">
    <property type="protein sequence ID" value="CAF4439563.1"/>
    <property type="molecule type" value="Genomic_DNA"/>
</dbReference>
<comment type="caution">
    <text evidence="1">The sequence shown here is derived from an EMBL/GenBank/DDBJ whole genome shotgun (WGS) entry which is preliminary data.</text>
</comment>
<dbReference type="Proteomes" id="UP000681720">
    <property type="component" value="Unassembled WGS sequence"/>
</dbReference>
<gene>
    <name evidence="2" type="ORF">GIL414_LOCUS31895</name>
    <name evidence="3" type="ORF">GIL414_LOCUS64868</name>
    <name evidence="1" type="ORF">OVN521_LOCUS32578</name>
</gene>
<keyword evidence="4" id="KW-1185">Reference proteome</keyword>
<sequence>AKEFSGFNKIYEINRQLFNHA</sequence>
<evidence type="ECO:0000313" key="2">
    <source>
        <dbReference type="EMBL" id="CAF4439563.1"/>
    </source>
</evidence>
<evidence type="ECO:0000313" key="4">
    <source>
        <dbReference type="Proteomes" id="UP000663866"/>
    </source>
</evidence>
<accession>A0A820K902</accession>
<evidence type="ECO:0000313" key="3">
    <source>
        <dbReference type="EMBL" id="CAF5147651.1"/>
    </source>
</evidence>
<evidence type="ECO:0000313" key="1">
    <source>
        <dbReference type="EMBL" id="CAF4339925.1"/>
    </source>
</evidence>
<name>A0A820K902_9BILA</name>
<organism evidence="1 4">
    <name type="scientific">Rotaria magnacalcarata</name>
    <dbReference type="NCBI Taxonomy" id="392030"/>
    <lineage>
        <taxon>Eukaryota</taxon>
        <taxon>Metazoa</taxon>
        <taxon>Spiralia</taxon>
        <taxon>Gnathifera</taxon>
        <taxon>Rotifera</taxon>
        <taxon>Eurotatoria</taxon>
        <taxon>Bdelloidea</taxon>
        <taxon>Philodinida</taxon>
        <taxon>Philodinidae</taxon>
        <taxon>Rotaria</taxon>
    </lineage>
</organism>
<dbReference type="AlphaFoldDB" id="A0A820K902"/>
<dbReference type="Proteomes" id="UP000663866">
    <property type="component" value="Unassembled WGS sequence"/>
</dbReference>
<proteinExistence type="predicted"/>
<feature type="non-terminal residue" evidence="1">
    <location>
        <position position="1"/>
    </location>
</feature>